<name>A0AAU7YI88_9RICK</name>
<accession>A0AAU7YI88</accession>
<evidence type="ECO:0000313" key="1">
    <source>
        <dbReference type="EMBL" id="XCA33461.1"/>
    </source>
</evidence>
<sequence length="53" mass="5805">MCYLNSCTIIARTLPSRIQVAHSPVIPVPISLSSQCPDYLDPGNLTLHQVNVQ</sequence>
<gene>
    <name evidence="1" type="ORF">ABS808_01110</name>
</gene>
<organism evidence="1">
    <name type="scientific">Wolbachia endosymbiont of Polyergus mexicanus</name>
    <dbReference type="NCBI Taxonomy" id="3171167"/>
    <lineage>
        <taxon>Bacteria</taxon>
        <taxon>Pseudomonadati</taxon>
        <taxon>Pseudomonadota</taxon>
        <taxon>Alphaproteobacteria</taxon>
        <taxon>Rickettsiales</taxon>
        <taxon>Anaplasmataceae</taxon>
        <taxon>Wolbachieae</taxon>
        <taxon>Wolbachia</taxon>
    </lineage>
</organism>
<dbReference type="EMBL" id="CP158586">
    <property type="protein sequence ID" value="XCA33461.1"/>
    <property type="molecule type" value="Genomic_DNA"/>
</dbReference>
<dbReference type="AlphaFoldDB" id="A0AAU7YI88"/>
<reference evidence="1" key="1">
    <citation type="submission" date="2024-06" db="EMBL/GenBank/DDBJ databases">
        <title>Genome assembly of the Polyergus mexicanus.</title>
        <authorList>
            <person name="Cash E."/>
            <person name="Tustsui N.D."/>
            <person name="Ward P."/>
            <person name="Nguyen O."/>
            <person name="Sahasrabudhe R."/>
            <person name="Fairbairn C.W."/>
            <person name="Seligmann W.E."/>
            <person name="Sacco S."/>
            <person name="Beraut E."/>
            <person name="Miller C."/>
            <person name="Toffelmier E."/>
            <person name="Shaffer H.B."/>
        </authorList>
    </citation>
    <scope>NUCLEOTIDE SEQUENCE</scope>
    <source>
        <strain evidence="1">NDT 795.1</strain>
    </source>
</reference>
<proteinExistence type="predicted"/>
<protein>
    <submittedName>
        <fullName evidence="1">Uncharacterized protein</fullName>
    </submittedName>
</protein>